<organism evidence="1 2">
    <name type="scientific">Candidatus Enterovibrio altilux</name>
    <dbReference type="NCBI Taxonomy" id="1927128"/>
    <lineage>
        <taxon>Bacteria</taxon>
        <taxon>Pseudomonadati</taxon>
        <taxon>Pseudomonadota</taxon>
        <taxon>Gammaproteobacteria</taxon>
        <taxon>Vibrionales</taxon>
        <taxon>Vibrionaceae</taxon>
        <taxon>Enterovibrio</taxon>
    </lineage>
</organism>
<gene>
    <name evidence="1" type="ORF">BTN50_1332</name>
</gene>
<proteinExistence type="predicted"/>
<reference evidence="2" key="1">
    <citation type="submission" date="2017-04" db="EMBL/GenBank/DDBJ databases">
        <title>Genome evolution of the luminous symbionts of deep sea anglerfish.</title>
        <authorList>
            <person name="Hendry T.A."/>
        </authorList>
    </citation>
    <scope>NUCLEOTIDE SEQUENCE [LARGE SCALE GENOMIC DNA]</scope>
</reference>
<keyword evidence="2" id="KW-1185">Reference proteome</keyword>
<dbReference type="Proteomes" id="UP000218160">
    <property type="component" value="Chromosome 1"/>
</dbReference>
<sequence>MFRVKKPHGDTLSLRDRNAQIIEAYTMIKALKKLTRLNMPNTKAIT</sequence>
<evidence type="ECO:0008006" key="3">
    <source>
        <dbReference type="Google" id="ProtNLM"/>
    </source>
</evidence>
<accession>A0A291B9Y7</accession>
<evidence type="ECO:0000313" key="2">
    <source>
        <dbReference type="Proteomes" id="UP000218160"/>
    </source>
</evidence>
<dbReference type="EMBL" id="CP020660">
    <property type="protein sequence ID" value="ATF09812.1"/>
    <property type="molecule type" value="Genomic_DNA"/>
</dbReference>
<protein>
    <recommendedName>
        <fullName evidence="3">Mobile element protein</fullName>
    </recommendedName>
</protein>
<evidence type="ECO:0000313" key="1">
    <source>
        <dbReference type="EMBL" id="ATF09812.1"/>
    </source>
</evidence>
<name>A0A291B9Y7_9GAMM</name>
<dbReference type="AlphaFoldDB" id="A0A291B9Y7"/>
<dbReference type="KEGG" id="elux:BTN50_1332"/>